<sequence>MNTQMKMDWDDVRVFLALARAGSLAAAARTLRVEHTTVARRIAQLEQALGLHLFDRLPRGWILTSEGEQLAGRAAQMEEQAFEFMREAADGVPLSGTVRLSAAPSLGQEFLLPRLGAIHQRWASITLELVVETRVAVLSRREADLALRIGRPQDPGLAARLLGSMAYGLYCRAGYTAGRSEAQWRFIGYDDSLAHAPEHQWLESLRGNRSYALRANTLPLQRDAVRMGLGLAVLPHFMAAADPQLERVPVDAGPVAREIWLVVHPDVRRSPRVRLIADLLVEVVGAGADVLAPSPG</sequence>
<organism evidence="6 7">
    <name type="scientific">Noviherbaspirillum suwonense</name>
    <dbReference type="NCBI Taxonomy" id="1224511"/>
    <lineage>
        <taxon>Bacteria</taxon>
        <taxon>Pseudomonadati</taxon>
        <taxon>Pseudomonadota</taxon>
        <taxon>Betaproteobacteria</taxon>
        <taxon>Burkholderiales</taxon>
        <taxon>Oxalobacteraceae</taxon>
        <taxon>Noviherbaspirillum</taxon>
    </lineage>
</organism>
<dbReference type="InterPro" id="IPR036388">
    <property type="entry name" value="WH-like_DNA-bd_sf"/>
</dbReference>
<dbReference type="EMBL" id="FXUL01000059">
    <property type="protein sequence ID" value="SMP82351.1"/>
    <property type="molecule type" value="Genomic_DNA"/>
</dbReference>
<comment type="similarity">
    <text evidence="1">Belongs to the LysR transcriptional regulatory family.</text>
</comment>
<reference evidence="6 7" key="1">
    <citation type="submission" date="2017-05" db="EMBL/GenBank/DDBJ databases">
        <authorList>
            <person name="Varghese N."/>
            <person name="Submissions S."/>
        </authorList>
    </citation>
    <scope>NUCLEOTIDE SEQUENCE [LARGE SCALE GENOMIC DNA]</scope>
    <source>
        <strain evidence="6 7">DSM 26001</strain>
    </source>
</reference>
<dbReference type="PROSITE" id="PS50931">
    <property type="entry name" value="HTH_LYSR"/>
    <property type="match status" value="1"/>
</dbReference>
<evidence type="ECO:0000313" key="7">
    <source>
        <dbReference type="Proteomes" id="UP001158049"/>
    </source>
</evidence>
<dbReference type="Pfam" id="PF03466">
    <property type="entry name" value="LysR_substrate"/>
    <property type="match status" value="1"/>
</dbReference>
<proteinExistence type="inferred from homology"/>
<evidence type="ECO:0000256" key="4">
    <source>
        <dbReference type="ARBA" id="ARBA00023163"/>
    </source>
</evidence>
<evidence type="ECO:0000259" key="5">
    <source>
        <dbReference type="PROSITE" id="PS50931"/>
    </source>
</evidence>
<comment type="caution">
    <text evidence="6">The sequence shown here is derived from an EMBL/GenBank/DDBJ whole genome shotgun (WGS) entry which is preliminary data.</text>
</comment>
<dbReference type="PANTHER" id="PTHR30579:SF3">
    <property type="entry name" value="TRANSCRIPTIONAL REGULATORY PROTEIN"/>
    <property type="match status" value="1"/>
</dbReference>
<dbReference type="InterPro" id="IPR005119">
    <property type="entry name" value="LysR_subst-bd"/>
</dbReference>
<dbReference type="GO" id="GO:0003677">
    <property type="term" value="F:DNA binding"/>
    <property type="evidence" value="ECO:0007669"/>
    <property type="project" value="UniProtKB-KW"/>
</dbReference>
<dbReference type="SUPFAM" id="SSF46785">
    <property type="entry name" value="Winged helix' DNA-binding domain"/>
    <property type="match status" value="1"/>
</dbReference>
<accession>A0ABY1QXQ1</accession>
<name>A0ABY1QXQ1_9BURK</name>
<keyword evidence="2" id="KW-0805">Transcription regulation</keyword>
<protein>
    <submittedName>
        <fullName evidence="6">DNA-binding transcriptional regulator, LysR family</fullName>
    </submittedName>
</protein>
<keyword evidence="7" id="KW-1185">Reference proteome</keyword>
<evidence type="ECO:0000256" key="2">
    <source>
        <dbReference type="ARBA" id="ARBA00023015"/>
    </source>
</evidence>
<gene>
    <name evidence="6" type="ORF">SAMN06295970_1592</name>
</gene>
<evidence type="ECO:0000256" key="3">
    <source>
        <dbReference type="ARBA" id="ARBA00023125"/>
    </source>
</evidence>
<keyword evidence="3 6" id="KW-0238">DNA-binding</keyword>
<keyword evidence="4" id="KW-0804">Transcription</keyword>
<evidence type="ECO:0000313" key="6">
    <source>
        <dbReference type="EMBL" id="SMP82351.1"/>
    </source>
</evidence>
<dbReference type="Pfam" id="PF00126">
    <property type="entry name" value="HTH_1"/>
    <property type="match status" value="1"/>
</dbReference>
<dbReference type="InterPro" id="IPR000847">
    <property type="entry name" value="LysR_HTH_N"/>
</dbReference>
<dbReference type="Gene3D" id="3.40.190.290">
    <property type="match status" value="1"/>
</dbReference>
<feature type="domain" description="HTH lysR-type" evidence="5">
    <location>
        <begin position="7"/>
        <end position="64"/>
    </location>
</feature>
<dbReference type="SUPFAM" id="SSF53850">
    <property type="entry name" value="Periplasmic binding protein-like II"/>
    <property type="match status" value="1"/>
</dbReference>
<dbReference type="InterPro" id="IPR036390">
    <property type="entry name" value="WH_DNA-bd_sf"/>
</dbReference>
<dbReference type="Proteomes" id="UP001158049">
    <property type="component" value="Unassembled WGS sequence"/>
</dbReference>
<dbReference type="PANTHER" id="PTHR30579">
    <property type="entry name" value="TRANSCRIPTIONAL REGULATOR"/>
    <property type="match status" value="1"/>
</dbReference>
<evidence type="ECO:0000256" key="1">
    <source>
        <dbReference type="ARBA" id="ARBA00009437"/>
    </source>
</evidence>
<dbReference type="Gene3D" id="1.10.10.10">
    <property type="entry name" value="Winged helix-like DNA-binding domain superfamily/Winged helix DNA-binding domain"/>
    <property type="match status" value="1"/>
</dbReference>
<dbReference type="InterPro" id="IPR050176">
    <property type="entry name" value="LTTR"/>
</dbReference>